<dbReference type="InterPro" id="IPR050194">
    <property type="entry name" value="Glycosyltransferase_grp1"/>
</dbReference>
<name>A0A1M6VUH5_9BACT</name>
<dbReference type="Proteomes" id="UP000184275">
    <property type="component" value="Unassembled WGS sequence"/>
</dbReference>
<dbReference type="GO" id="GO:0016757">
    <property type="term" value="F:glycosyltransferase activity"/>
    <property type="evidence" value="ECO:0007669"/>
    <property type="project" value="InterPro"/>
</dbReference>
<evidence type="ECO:0000313" key="2">
    <source>
        <dbReference type="EMBL" id="SHK85192.1"/>
    </source>
</evidence>
<keyword evidence="2" id="KW-0808">Transferase</keyword>
<evidence type="ECO:0000259" key="1">
    <source>
        <dbReference type="Pfam" id="PF00534"/>
    </source>
</evidence>
<dbReference type="PANTHER" id="PTHR45947:SF13">
    <property type="entry name" value="TRANSFERASE"/>
    <property type="match status" value="1"/>
</dbReference>
<dbReference type="SUPFAM" id="SSF53756">
    <property type="entry name" value="UDP-Glycosyltransferase/glycogen phosphorylase"/>
    <property type="match status" value="1"/>
</dbReference>
<sequence>MRIALVNYRYFISGGPERYMFNIKELLESQGHEVIPFSVQSKKNFSSKYEHLFLSPIGSGNEVYFSEYKKSFKTLAKGFARMTYSFEAKRTFKKFLKTVKPDVVYILYFQSKISCSIVDAAYNLKIPVIQRISDYSMVAPCNSLYNPTKRDICEDCLHKSSLCAIKNKCIYHSSVYSFVKSLALWVQKIAGTRNKIEKFIFPSSFTLNKYIEGGYPKEKLVYLPTPFNENTLRKDLEISYESFALYIGRIDPDKGLETLIDAFVGTEFKLKIIGFSSVPGFQEKLEEKLNEKRHCIEFLGRMDFFKMQEYLARCLFTVIPSEWYDNLPNTLLESYAFGKCVVATNLGSLSENVENGKTGLLFKCKDFQDLMEKCRSLFKDPKQAIQMGANALKKIHTSYSMENHVKKLEEVFNAAYHKVST</sequence>
<reference evidence="3" key="1">
    <citation type="submission" date="2016-11" db="EMBL/GenBank/DDBJ databases">
        <authorList>
            <person name="Varghese N."/>
            <person name="Submissions S."/>
        </authorList>
    </citation>
    <scope>NUCLEOTIDE SEQUENCE [LARGE SCALE GENOMIC DNA]</scope>
    <source>
        <strain evidence="3">UWOS</strain>
    </source>
</reference>
<organism evidence="2 3">
    <name type="scientific">Fibrobacter intestinalis</name>
    <dbReference type="NCBI Taxonomy" id="28122"/>
    <lineage>
        <taxon>Bacteria</taxon>
        <taxon>Pseudomonadati</taxon>
        <taxon>Fibrobacterota</taxon>
        <taxon>Fibrobacteria</taxon>
        <taxon>Fibrobacterales</taxon>
        <taxon>Fibrobacteraceae</taxon>
        <taxon>Fibrobacter</taxon>
    </lineage>
</organism>
<proteinExistence type="predicted"/>
<dbReference type="PANTHER" id="PTHR45947">
    <property type="entry name" value="SULFOQUINOVOSYL TRANSFERASE SQD2"/>
    <property type="match status" value="1"/>
</dbReference>
<keyword evidence="3" id="KW-1185">Reference proteome</keyword>
<dbReference type="EMBL" id="FRAW01000020">
    <property type="protein sequence ID" value="SHK85192.1"/>
    <property type="molecule type" value="Genomic_DNA"/>
</dbReference>
<dbReference type="Pfam" id="PF00534">
    <property type="entry name" value="Glycos_transf_1"/>
    <property type="match status" value="1"/>
</dbReference>
<dbReference type="AlphaFoldDB" id="A0A1M6VUH5"/>
<feature type="domain" description="Glycosyl transferase family 1" evidence="1">
    <location>
        <begin position="232"/>
        <end position="393"/>
    </location>
</feature>
<dbReference type="Gene3D" id="3.40.50.2000">
    <property type="entry name" value="Glycogen Phosphorylase B"/>
    <property type="match status" value="2"/>
</dbReference>
<evidence type="ECO:0000313" key="3">
    <source>
        <dbReference type="Proteomes" id="UP000184275"/>
    </source>
</evidence>
<dbReference type="CDD" id="cd03801">
    <property type="entry name" value="GT4_PimA-like"/>
    <property type="match status" value="1"/>
</dbReference>
<accession>A0A1M6VUH5</accession>
<dbReference type="InterPro" id="IPR001296">
    <property type="entry name" value="Glyco_trans_1"/>
</dbReference>
<protein>
    <submittedName>
        <fullName evidence="2">Glycosyltransferase involved in cell wall bisynthesis</fullName>
    </submittedName>
</protein>
<gene>
    <name evidence="2" type="ORF">SAMN05720469_12044</name>
</gene>
<dbReference type="RefSeq" id="WP_073304961.1">
    <property type="nucleotide sequence ID" value="NZ_FRAW01000020.1"/>
</dbReference>